<accession>A0A1G6AX91</accession>
<organism evidence="6 7">
    <name type="scientific">Eubacterium oxidoreducens</name>
    <dbReference type="NCBI Taxonomy" id="1732"/>
    <lineage>
        <taxon>Bacteria</taxon>
        <taxon>Bacillati</taxon>
        <taxon>Bacillota</taxon>
        <taxon>Clostridia</taxon>
        <taxon>Eubacteriales</taxon>
        <taxon>Eubacteriaceae</taxon>
        <taxon>Eubacterium</taxon>
    </lineage>
</organism>
<dbReference type="Pfam" id="PF01297">
    <property type="entry name" value="ZnuA"/>
    <property type="match status" value="1"/>
</dbReference>
<keyword evidence="2" id="KW-0813">Transport</keyword>
<dbReference type="PANTHER" id="PTHR42953">
    <property type="entry name" value="HIGH-AFFINITY ZINC UPTAKE SYSTEM PROTEIN ZNUA-RELATED"/>
    <property type="match status" value="1"/>
</dbReference>
<dbReference type="STRING" id="1732.SAMN02910417_00993"/>
<gene>
    <name evidence="6" type="ORF">SAMN02910417_00993</name>
</gene>
<dbReference type="GO" id="GO:0046872">
    <property type="term" value="F:metal ion binding"/>
    <property type="evidence" value="ECO:0007669"/>
    <property type="project" value="InterPro"/>
</dbReference>
<dbReference type="InterPro" id="IPR050492">
    <property type="entry name" value="Bact_metal-bind_prot9"/>
</dbReference>
<dbReference type="AlphaFoldDB" id="A0A1G6AX91"/>
<evidence type="ECO:0000313" key="7">
    <source>
        <dbReference type="Proteomes" id="UP000199228"/>
    </source>
</evidence>
<evidence type="ECO:0000256" key="3">
    <source>
        <dbReference type="ARBA" id="ARBA00022729"/>
    </source>
</evidence>
<keyword evidence="3" id="KW-0732">Signal</keyword>
<dbReference type="Proteomes" id="UP000199228">
    <property type="component" value="Unassembled WGS sequence"/>
</dbReference>
<dbReference type="SUPFAM" id="SSF53807">
    <property type="entry name" value="Helical backbone' metal receptor"/>
    <property type="match status" value="1"/>
</dbReference>
<dbReference type="EMBL" id="FMXR01000007">
    <property type="protein sequence ID" value="SDB12995.1"/>
    <property type="molecule type" value="Genomic_DNA"/>
</dbReference>
<sequence>MQMNGNHDVYLRLEMEDLRMKNFITIVAAMVLGVTMLAGCSASSSNQASSNEAVDGGDDISVVATIFPEYDWVKEIVGDTQGVEETLLVDTGVDLHSYQPSAEDILTISECDMFIYVGGESDEWVEDALKSAVNEDMVVINLLDVLGEDAAEEEVVEGMQEEAEEAEEESEEEVEYDEHVWLSLKNAVKLCTAIEEGLEKVDAAHADAYKANLDSYQAQLENLDAEYAQMVENAQVTTVLFGDRFPFRYLVDDYGLDYYAAFVGCSAESEASFETITYLAQKVDELGLSSILQIESSDGKIAQTIKENTTNKDQQILTLDSMQSTTAEDADNGVTYLSTMESNLEVLTQALQK</sequence>
<dbReference type="GO" id="GO:0030001">
    <property type="term" value="P:metal ion transport"/>
    <property type="evidence" value="ECO:0007669"/>
    <property type="project" value="InterPro"/>
</dbReference>
<reference evidence="6 7" key="1">
    <citation type="submission" date="2016-10" db="EMBL/GenBank/DDBJ databases">
        <authorList>
            <person name="de Groot N.N."/>
        </authorList>
    </citation>
    <scope>NUCLEOTIDE SEQUENCE [LARGE SCALE GENOMIC DNA]</scope>
    <source>
        <strain evidence="6 7">DSM 3217</strain>
    </source>
</reference>
<keyword evidence="4" id="KW-0175">Coiled coil</keyword>
<protein>
    <submittedName>
        <fullName evidence="6">Zinc transport system substrate-binding protein</fullName>
    </submittedName>
</protein>
<keyword evidence="5" id="KW-1133">Transmembrane helix</keyword>
<dbReference type="Gene3D" id="3.40.50.1980">
    <property type="entry name" value="Nitrogenase molybdenum iron protein domain"/>
    <property type="match status" value="2"/>
</dbReference>
<feature type="coiled-coil region" evidence="4">
    <location>
        <begin position="206"/>
        <end position="233"/>
    </location>
</feature>
<keyword evidence="7" id="KW-1185">Reference proteome</keyword>
<name>A0A1G6AX91_EUBOX</name>
<evidence type="ECO:0000256" key="4">
    <source>
        <dbReference type="SAM" id="Coils"/>
    </source>
</evidence>
<proteinExistence type="inferred from homology"/>
<keyword evidence="5" id="KW-0472">Membrane</keyword>
<feature type="coiled-coil region" evidence="4">
    <location>
        <begin position="149"/>
        <end position="176"/>
    </location>
</feature>
<evidence type="ECO:0000256" key="1">
    <source>
        <dbReference type="ARBA" id="ARBA00011028"/>
    </source>
</evidence>
<comment type="similarity">
    <text evidence="1">Belongs to the bacterial solute-binding protein 9 family.</text>
</comment>
<evidence type="ECO:0000313" key="6">
    <source>
        <dbReference type="EMBL" id="SDB12995.1"/>
    </source>
</evidence>
<feature type="transmembrane region" description="Helical" evidence="5">
    <location>
        <begin position="20"/>
        <end position="39"/>
    </location>
</feature>
<keyword evidence="5" id="KW-0812">Transmembrane</keyword>
<dbReference type="InterPro" id="IPR006127">
    <property type="entry name" value="ZnuA-like"/>
</dbReference>
<dbReference type="PANTHER" id="PTHR42953:SF3">
    <property type="entry name" value="HIGH-AFFINITY ZINC UPTAKE SYSTEM PROTEIN ZNUA"/>
    <property type="match status" value="1"/>
</dbReference>
<evidence type="ECO:0000256" key="2">
    <source>
        <dbReference type="ARBA" id="ARBA00022448"/>
    </source>
</evidence>
<evidence type="ECO:0000256" key="5">
    <source>
        <dbReference type="SAM" id="Phobius"/>
    </source>
</evidence>